<evidence type="ECO:0000259" key="9">
    <source>
        <dbReference type="Pfam" id="PF01035"/>
    </source>
</evidence>
<dbReference type="SUPFAM" id="SSF53155">
    <property type="entry name" value="Methylated DNA-protein cysteine methyltransferase domain"/>
    <property type="match status" value="1"/>
</dbReference>
<evidence type="ECO:0000256" key="2">
    <source>
        <dbReference type="ARBA" id="ARBA00022490"/>
    </source>
</evidence>
<dbReference type="Pfam" id="PF01035">
    <property type="entry name" value="DNA_binding_1"/>
    <property type="match status" value="1"/>
</dbReference>
<organism evidence="11 12">
    <name type="scientific">Billgrantia antri</name>
    <dbReference type="NCBI Taxonomy" id="2846777"/>
    <lineage>
        <taxon>Bacteria</taxon>
        <taxon>Pseudomonadati</taxon>
        <taxon>Pseudomonadota</taxon>
        <taxon>Gammaproteobacteria</taxon>
        <taxon>Oceanospirillales</taxon>
        <taxon>Halomonadaceae</taxon>
        <taxon>Billgrantia</taxon>
    </lineage>
</organism>
<comment type="similarity">
    <text evidence="8">Belongs to the MGMT family.</text>
</comment>
<comment type="caution">
    <text evidence="11">The sequence shown here is derived from an EMBL/GenBank/DDBJ whole genome shotgun (WGS) entry which is preliminary data.</text>
</comment>
<dbReference type="RefSeq" id="WP_219791125.1">
    <property type="nucleotide sequence ID" value="NZ_JAHYCA010000002.1"/>
</dbReference>
<dbReference type="Gene3D" id="1.10.10.10">
    <property type="entry name" value="Winged helix-like DNA-binding domain superfamily/Winged helix DNA-binding domain"/>
    <property type="match status" value="1"/>
</dbReference>
<comment type="function">
    <text evidence="8">Involved in the cellular defense against the biological effects of O6-methylguanine (O6-MeG) and O4-methylthymine (O4-MeT) in DNA. Repairs the methylated nucleobase in DNA by stoichiometrically transferring the methyl group to a cysteine residue in the enzyme. This is a suicide reaction: the enzyme is irreversibly inactivated.</text>
</comment>
<comment type="miscellaneous">
    <text evidence="8">This enzyme catalyzes only one turnover and therefore is not strictly catalytic. According to one definition, an enzyme is a biocatalyst that acts repeatedly and over many reaction cycles.</text>
</comment>
<dbReference type="InterPro" id="IPR036217">
    <property type="entry name" value="MethylDNA_cys_MeTrfase_DNAb"/>
</dbReference>
<comment type="subcellular location">
    <subcellularLocation>
        <location evidence="8">Cytoplasm</location>
    </subcellularLocation>
</comment>
<name>A0ABS6ZL34_9GAMM</name>
<keyword evidence="12" id="KW-1185">Reference proteome</keyword>
<comment type="catalytic activity">
    <reaction evidence="1 8">
        <text>a 4-O-methyl-thymidine in DNA + L-cysteinyl-[protein] = a thymidine in DNA + S-methyl-L-cysteinyl-[protein]</text>
        <dbReference type="Rhea" id="RHEA:53428"/>
        <dbReference type="Rhea" id="RHEA-COMP:10131"/>
        <dbReference type="Rhea" id="RHEA-COMP:10132"/>
        <dbReference type="Rhea" id="RHEA-COMP:13555"/>
        <dbReference type="Rhea" id="RHEA-COMP:13556"/>
        <dbReference type="ChEBI" id="CHEBI:29950"/>
        <dbReference type="ChEBI" id="CHEBI:82612"/>
        <dbReference type="ChEBI" id="CHEBI:137386"/>
        <dbReference type="ChEBI" id="CHEBI:137387"/>
        <dbReference type="EC" id="2.1.1.63"/>
    </reaction>
</comment>
<dbReference type="Pfam" id="PF02870">
    <property type="entry name" value="Methyltransf_1N"/>
    <property type="match status" value="1"/>
</dbReference>
<dbReference type="GO" id="GO:0032259">
    <property type="term" value="P:methylation"/>
    <property type="evidence" value="ECO:0007669"/>
    <property type="project" value="UniProtKB-KW"/>
</dbReference>
<evidence type="ECO:0000313" key="12">
    <source>
        <dbReference type="Proteomes" id="UP000769617"/>
    </source>
</evidence>
<sequence>MQLWLDLMASPVGELSLVSDDQGALRALEFDSHDERLHRLLGRHYREYRVAKGRATAVVREALEAYFAGDPSHLDAVPVATGGTAFQRLVWQALRQIPAGTTISYGELATRIGRPGASRAVGLANGANPVAIVVPCHRVIGANGTLTGYGGGLPRKRWLVEHERRHRQGDLFTFA</sequence>
<dbReference type="InterPro" id="IPR036631">
    <property type="entry name" value="MGMT_N_sf"/>
</dbReference>
<keyword evidence="5 8" id="KW-0227">DNA damage</keyword>
<evidence type="ECO:0000256" key="5">
    <source>
        <dbReference type="ARBA" id="ARBA00022763"/>
    </source>
</evidence>
<dbReference type="GO" id="GO:0003908">
    <property type="term" value="F:methylated-DNA-[protein]-cysteine S-methyltransferase activity"/>
    <property type="evidence" value="ECO:0007669"/>
    <property type="project" value="UniProtKB-EC"/>
</dbReference>
<dbReference type="NCBIfam" id="TIGR00589">
    <property type="entry name" value="ogt"/>
    <property type="match status" value="1"/>
</dbReference>
<dbReference type="PANTHER" id="PTHR10815">
    <property type="entry name" value="METHYLATED-DNA--PROTEIN-CYSTEINE METHYLTRANSFERASE"/>
    <property type="match status" value="1"/>
</dbReference>
<dbReference type="InterPro" id="IPR023546">
    <property type="entry name" value="MGMT"/>
</dbReference>
<reference evidence="11 12" key="1">
    <citation type="submission" date="2021-07" db="EMBL/GenBank/DDBJ databases">
        <authorList>
            <person name="So Y."/>
        </authorList>
    </citation>
    <scope>NUCLEOTIDE SEQUENCE [LARGE SCALE GENOMIC DNA]</scope>
    <source>
        <strain evidence="11 12">Y3S6</strain>
    </source>
</reference>
<dbReference type="EMBL" id="JAHYCA010000002">
    <property type="protein sequence ID" value="MBW6390777.1"/>
    <property type="molecule type" value="Genomic_DNA"/>
</dbReference>
<gene>
    <name evidence="11" type="primary">ogt</name>
    <name evidence="11" type="ORF">KPL81_06325</name>
</gene>
<evidence type="ECO:0000256" key="6">
    <source>
        <dbReference type="ARBA" id="ARBA00023204"/>
    </source>
</evidence>
<evidence type="ECO:0000313" key="11">
    <source>
        <dbReference type="EMBL" id="MBW6390777.1"/>
    </source>
</evidence>
<protein>
    <recommendedName>
        <fullName evidence="8">Methylated-DNA--protein-cysteine methyltransferase</fullName>
        <ecNumber evidence="8">2.1.1.63</ecNumber>
    </recommendedName>
    <alternativeName>
        <fullName evidence="8">6-O-methylguanine-DNA methyltransferase</fullName>
        <shortName evidence="8">MGMT</shortName>
    </alternativeName>
    <alternativeName>
        <fullName evidence="8">O-6-methylguanine-DNA-alkyltransferase</fullName>
    </alternativeName>
</protein>
<evidence type="ECO:0000259" key="10">
    <source>
        <dbReference type="Pfam" id="PF02870"/>
    </source>
</evidence>
<dbReference type="InterPro" id="IPR036388">
    <property type="entry name" value="WH-like_DNA-bd_sf"/>
</dbReference>
<accession>A0ABS6ZL34</accession>
<dbReference type="InterPro" id="IPR001497">
    <property type="entry name" value="MethylDNA_cys_MeTrfase_AS"/>
</dbReference>
<proteinExistence type="inferred from homology"/>
<evidence type="ECO:0000256" key="4">
    <source>
        <dbReference type="ARBA" id="ARBA00022679"/>
    </source>
</evidence>
<keyword evidence="2 8" id="KW-0963">Cytoplasm</keyword>
<keyword evidence="3 8" id="KW-0489">Methyltransferase</keyword>
<dbReference type="PANTHER" id="PTHR10815:SF5">
    <property type="entry name" value="METHYLATED-DNA--PROTEIN-CYSTEINE METHYLTRANSFERASE"/>
    <property type="match status" value="1"/>
</dbReference>
<evidence type="ECO:0000256" key="1">
    <source>
        <dbReference type="ARBA" id="ARBA00001286"/>
    </source>
</evidence>
<dbReference type="EC" id="2.1.1.63" evidence="8"/>
<feature type="domain" description="Methylguanine DNA methyltransferase ribonuclease-like" evidence="10">
    <location>
        <begin position="7"/>
        <end position="80"/>
    </location>
</feature>
<evidence type="ECO:0000256" key="8">
    <source>
        <dbReference type="HAMAP-Rule" id="MF_00772"/>
    </source>
</evidence>
<dbReference type="CDD" id="cd06445">
    <property type="entry name" value="ATase"/>
    <property type="match status" value="1"/>
</dbReference>
<keyword evidence="6 8" id="KW-0234">DNA repair</keyword>
<dbReference type="InterPro" id="IPR008332">
    <property type="entry name" value="MethylG_MeTrfase_N"/>
</dbReference>
<dbReference type="NCBIfam" id="NF007626">
    <property type="entry name" value="PRK10286.1"/>
    <property type="match status" value="1"/>
</dbReference>
<dbReference type="PROSITE" id="PS00374">
    <property type="entry name" value="MGMT"/>
    <property type="match status" value="1"/>
</dbReference>
<comment type="catalytic activity">
    <reaction evidence="7 8">
        <text>a 6-O-methyl-2'-deoxyguanosine in DNA + L-cysteinyl-[protein] = S-methyl-L-cysteinyl-[protein] + a 2'-deoxyguanosine in DNA</text>
        <dbReference type="Rhea" id="RHEA:24000"/>
        <dbReference type="Rhea" id="RHEA-COMP:10131"/>
        <dbReference type="Rhea" id="RHEA-COMP:10132"/>
        <dbReference type="Rhea" id="RHEA-COMP:11367"/>
        <dbReference type="Rhea" id="RHEA-COMP:11368"/>
        <dbReference type="ChEBI" id="CHEBI:29950"/>
        <dbReference type="ChEBI" id="CHEBI:82612"/>
        <dbReference type="ChEBI" id="CHEBI:85445"/>
        <dbReference type="ChEBI" id="CHEBI:85448"/>
        <dbReference type="EC" id="2.1.1.63"/>
    </reaction>
</comment>
<dbReference type="InterPro" id="IPR014048">
    <property type="entry name" value="MethylDNA_cys_MeTrfase_DNA-bd"/>
</dbReference>
<feature type="domain" description="Methylated-DNA-[protein]-cysteine S-methyltransferase DNA binding" evidence="9">
    <location>
        <begin position="85"/>
        <end position="164"/>
    </location>
</feature>
<dbReference type="SUPFAM" id="SSF46767">
    <property type="entry name" value="Methylated DNA-protein cysteine methyltransferase, C-terminal domain"/>
    <property type="match status" value="1"/>
</dbReference>
<dbReference type="HAMAP" id="MF_00772">
    <property type="entry name" value="OGT"/>
    <property type="match status" value="1"/>
</dbReference>
<dbReference type="Proteomes" id="UP000769617">
    <property type="component" value="Unassembled WGS sequence"/>
</dbReference>
<dbReference type="Gene3D" id="3.30.160.70">
    <property type="entry name" value="Methylated DNA-protein cysteine methyltransferase domain"/>
    <property type="match status" value="1"/>
</dbReference>
<evidence type="ECO:0000256" key="3">
    <source>
        <dbReference type="ARBA" id="ARBA00022603"/>
    </source>
</evidence>
<feature type="active site" description="Nucleophile; methyl group acceptor" evidence="8">
    <location>
        <position position="136"/>
    </location>
</feature>
<keyword evidence="4 8" id="KW-0808">Transferase</keyword>
<evidence type="ECO:0000256" key="7">
    <source>
        <dbReference type="ARBA" id="ARBA00049348"/>
    </source>
</evidence>